<dbReference type="SUPFAM" id="SSF52540">
    <property type="entry name" value="P-loop containing nucleoside triphosphate hydrolases"/>
    <property type="match status" value="1"/>
</dbReference>
<dbReference type="InterPro" id="IPR002586">
    <property type="entry name" value="CobQ/CobB/MinD/ParA_Nub-bd_dom"/>
</dbReference>
<evidence type="ECO:0000313" key="2">
    <source>
        <dbReference type="EMBL" id="MBB3892161.1"/>
    </source>
</evidence>
<dbReference type="InterPro" id="IPR050678">
    <property type="entry name" value="DNA_Partitioning_ATPase"/>
</dbReference>
<sequence length="221" mass="23017">MKTLAVIALKGGSGKTTVATHLALAAHLRGRQALVVDTDPQNSARDILETREGGGPQVVSAAARNVLAAQFGALSQGKDLLIIDTAAGAVESVGEAVVLADFALLVARPTLIDLSGLARTLSLVRKIGKPSVVVMNQAPVARGNVEAPLVKRAMKGLDYMRAEVAPAILRSRSIYQTALERGRSAEESPDRAAAGEIAALWDFVDARLRALPAPSRDGLSA</sequence>
<dbReference type="Pfam" id="PF01656">
    <property type="entry name" value="CbiA"/>
    <property type="match status" value="1"/>
</dbReference>
<evidence type="ECO:0000259" key="1">
    <source>
        <dbReference type="Pfam" id="PF01656"/>
    </source>
</evidence>
<protein>
    <submittedName>
        <fullName evidence="2">Chromosome partitioning protein</fullName>
    </submittedName>
</protein>
<dbReference type="PANTHER" id="PTHR13696:SF96">
    <property type="entry name" value="COBQ_COBB_MIND_PARA NUCLEOTIDE BINDING DOMAIN-CONTAINING PROTEIN"/>
    <property type="match status" value="1"/>
</dbReference>
<name>A0A840A3V5_9CAUL</name>
<proteinExistence type="predicted"/>
<dbReference type="InterPro" id="IPR027417">
    <property type="entry name" value="P-loop_NTPase"/>
</dbReference>
<dbReference type="Gene3D" id="3.40.50.300">
    <property type="entry name" value="P-loop containing nucleotide triphosphate hydrolases"/>
    <property type="match status" value="1"/>
</dbReference>
<gene>
    <name evidence="2" type="ORF">GGQ61_002894</name>
</gene>
<feature type="domain" description="CobQ/CobB/MinD/ParA nucleotide binding" evidence="1">
    <location>
        <begin position="4"/>
        <end position="136"/>
    </location>
</feature>
<dbReference type="EMBL" id="JACIDK010000004">
    <property type="protein sequence ID" value="MBB3892161.1"/>
    <property type="molecule type" value="Genomic_DNA"/>
</dbReference>
<organism evidence="2 3">
    <name type="scientific">Phenylobacterium haematophilum</name>
    <dbReference type="NCBI Taxonomy" id="98513"/>
    <lineage>
        <taxon>Bacteria</taxon>
        <taxon>Pseudomonadati</taxon>
        <taxon>Pseudomonadota</taxon>
        <taxon>Alphaproteobacteria</taxon>
        <taxon>Caulobacterales</taxon>
        <taxon>Caulobacteraceae</taxon>
        <taxon>Phenylobacterium</taxon>
    </lineage>
</organism>
<comment type="caution">
    <text evidence="2">The sequence shown here is derived from an EMBL/GenBank/DDBJ whole genome shotgun (WGS) entry which is preliminary data.</text>
</comment>
<dbReference type="PANTHER" id="PTHR13696">
    <property type="entry name" value="P-LOOP CONTAINING NUCLEOSIDE TRIPHOSPHATE HYDROLASE"/>
    <property type="match status" value="1"/>
</dbReference>
<dbReference type="Proteomes" id="UP000530564">
    <property type="component" value="Unassembled WGS sequence"/>
</dbReference>
<dbReference type="RefSeq" id="WP_183773955.1">
    <property type="nucleotide sequence ID" value="NZ_JACIDK010000004.1"/>
</dbReference>
<keyword evidence="3" id="KW-1185">Reference proteome</keyword>
<dbReference type="AlphaFoldDB" id="A0A840A3V5"/>
<dbReference type="CDD" id="cd02042">
    <property type="entry name" value="ParAB_family"/>
    <property type="match status" value="1"/>
</dbReference>
<accession>A0A840A3V5</accession>
<evidence type="ECO:0000313" key="3">
    <source>
        <dbReference type="Proteomes" id="UP000530564"/>
    </source>
</evidence>
<reference evidence="2 3" key="1">
    <citation type="submission" date="2020-08" db="EMBL/GenBank/DDBJ databases">
        <title>Genomic Encyclopedia of Type Strains, Phase IV (KMG-IV): sequencing the most valuable type-strain genomes for metagenomic binning, comparative biology and taxonomic classification.</title>
        <authorList>
            <person name="Goeker M."/>
        </authorList>
    </citation>
    <scope>NUCLEOTIDE SEQUENCE [LARGE SCALE GENOMIC DNA]</scope>
    <source>
        <strain evidence="2 3">DSM 21793</strain>
    </source>
</reference>
<dbReference type="PIRSF" id="PIRSF009320">
    <property type="entry name" value="Nuc_binding_HP_1000"/>
    <property type="match status" value="1"/>
</dbReference>